<feature type="domain" description="THD" evidence="7">
    <location>
        <begin position="97"/>
        <end position="238"/>
    </location>
</feature>
<dbReference type="Ensembl" id="ENSORLT00020013884.1">
    <property type="protein sequence ID" value="ENSORLP00020021709.1"/>
    <property type="gene ID" value="ENSORLG00020001639.1"/>
</dbReference>
<dbReference type="InterPro" id="IPR006052">
    <property type="entry name" value="TNF_dom"/>
</dbReference>
<reference key="1">
    <citation type="journal article" date="2007" name="Nature">
        <title>The medaka draft genome and insights into vertebrate genome evolution.</title>
        <authorList>
            <person name="Kasahara M."/>
            <person name="Naruse K."/>
            <person name="Sasaki S."/>
            <person name="Nakatani Y."/>
            <person name="Qu W."/>
            <person name="Ahsan B."/>
            <person name="Yamada T."/>
            <person name="Nagayasu Y."/>
            <person name="Doi K."/>
            <person name="Kasai Y."/>
            <person name="Jindo T."/>
            <person name="Kobayashi D."/>
            <person name="Shimada A."/>
            <person name="Toyoda A."/>
            <person name="Kuroki Y."/>
            <person name="Fujiyama A."/>
            <person name="Sasaki T."/>
            <person name="Shimizu A."/>
            <person name="Asakawa S."/>
            <person name="Shimizu N."/>
            <person name="Hashimoto S."/>
            <person name="Yang J."/>
            <person name="Lee Y."/>
            <person name="Matsushima K."/>
            <person name="Sugano S."/>
            <person name="Sakaizumi M."/>
            <person name="Narita T."/>
            <person name="Ohishi K."/>
            <person name="Haga S."/>
            <person name="Ohta F."/>
            <person name="Nomoto H."/>
            <person name="Nogata K."/>
            <person name="Morishita T."/>
            <person name="Endo T."/>
            <person name="Shin-I T."/>
            <person name="Takeda H."/>
            <person name="Morishita S."/>
            <person name="Kohara Y."/>
        </authorList>
    </citation>
    <scope>NUCLEOTIDE SEQUENCE [LARGE SCALE GENOMIC DNA]</scope>
    <source>
        <strain>Hd-rR</strain>
    </source>
</reference>
<dbReference type="GO" id="GO:0005164">
    <property type="term" value="F:tumor necrosis factor receptor binding"/>
    <property type="evidence" value="ECO:0007669"/>
    <property type="project" value="InterPro"/>
</dbReference>
<dbReference type="AlphaFoldDB" id="A0A3P9LLW9"/>
<dbReference type="InterPro" id="IPR008983">
    <property type="entry name" value="Tumour_necrosis_fac-like_dom"/>
</dbReference>
<keyword evidence="4 6" id="KW-0472">Membrane</keyword>
<feature type="region of interest" description="Disordered" evidence="5">
    <location>
        <begin position="1"/>
        <end position="31"/>
    </location>
</feature>
<keyword evidence="6" id="KW-1133">Transmembrane helix</keyword>
<evidence type="ECO:0000313" key="9">
    <source>
        <dbReference type="Proteomes" id="UP000265180"/>
    </source>
</evidence>
<dbReference type="GO" id="GO:0006955">
    <property type="term" value="P:immune response"/>
    <property type="evidence" value="ECO:0007669"/>
    <property type="project" value="InterPro"/>
</dbReference>
<feature type="transmembrane region" description="Helical" evidence="6">
    <location>
        <begin position="40"/>
        <end position="63"/>
    </location>
</feature>
<dbReference type="SMART" id="SM00207">
    <property type="entry name" value="TNF"/>
    <property type="match status" value="1"/>
</dbReference>
<evidence type="ECO:0000256" key="4">
    <source>
        <dbReference type="ARBA" id="ARBA00023136"/>
    </source>
</evidence>
<evidence type="ECO:0000259" key="7">
    <source>
        <dbReference type="PROSITE" id="PS50049"/>
    </source>
</evidence>
<organism evidence="8 9">
    <name type="scientific">Oryzias latipes</name>
    <name type="common">Japanese rice fish</name>
    <name type="synonym">Japanese killifish</name>
    <dbReference type="NCBI Taxonomy" id="8090"/>
    <lineage>
        <taxon>Eukaryota</taxon>
        <taxon>Metazoa</taxon>
        <taxon>Chordata</taxon>
        <taxon>Craniata</taxon>
        <taxon>Vertebrata</taxon>
        <taxon>Euteleostomi</taxon>
        <taxon>Actinopterygii</taxon>
        <taxon>Neopterygii</taxon>
        <taxon>Teleostei</taxon>
        <taxon>Neoteleostei</taxon>
        <taxon>Acanthomorphata</taxon>
        <taxon>Ovalentaria</taxon>
        <taxon>Atherinomorphae</taxon>
        <taxon>Beloniformes</taxon>
        <taxon>Adrianichthyidae</taxon>
        <taxon>Oryziinae</taxon>
        <taxon>Oryzias</taxon>
    </lineage>
</organism>
<proteinExistence type="inferred from homology"/>
<reference evidence="8 9" key="2">
    <citation type="submission" date="2017-04" db="EMBL/GenBank/DDBJ databases">
        <title>CpG methylation of centromeres and impact of large insertions on vertebrate speciation.</title>
        <authorList>
            <person name="Ichikawa K."/>
            <person name="Yoshimura J."/>
            <person name="Morishita S."/>
        </authorList>
    </citation>
    <scope>NUCLEOTIDE SEQUENCE</scope>
    <source>
        <strain evidence="8 9">HNI</strain>
    </source>
</reference>
<evidence type="ECO:0000256" key="5">
    <source>
        <dbReference type="SAM" id="MobiDB-lite"/>
    </source>
</evidence>
<keyword evidence="3" id="KW-0202">Cytokine</keyword>
<reference evidence="8" key="3">
    <citation type="submission" date="2025-08" db="UniProtKB">
        <authorList>
            <consortium name="Ensembl"/>
        </authorList>
    </citation>
    <scope>IDENTIFICATION</scope>
    <source>
        <strain evidence="8">HNI</strain>
    </source>
</reference>
<dbReference type="Pfam" id="PF00229">
    <property type="entry name" value="TNF"/>
    <property type="match status" value="1"/>
</dbReference>
<dbReference type="GO" id="GO:0005125">
    <property type="term" value="F:cytokine activity"/>
    <property type="evidence" value="ECO:0007669"/>
    <property type="project" value="UniProtKB-KW"/>
</dbReference>
<dbReference type="GO" id="GO:0016020">
    <property type="term" value="C:membrane"/>
    <property type="evidence" value="ECO:0007669"/>
    <property type="project" value="UniProtKB-SubCell"/>
</dbReference>
<dbReference type="Gene3D" id="2.60.120.40">
    <property type="match status" value="1"/>
</dbReference>
<name>A0A3P9LLW9_ORYLA</name>
<dbReference type="Proteomes" id="UP000265180">
    <property type="component" value="Chromosome 8"/>
</dbReference>
<evidence type="ECO:0000256" key="3">
    <source>
        <dbReference type="ARBA" id="ARBA00022514"/>
    </source>
</evidence>
<evidence type="ECO:0000256" key="1">
    <source>
        <dbReference type="ARBA" id="ARBA00004370"/>
    </source>
</evidence>
<dbReference type="PANTHER" id="PTHR11471:SF34">
    <property type="entry name" value="TUMOR NECROSIS FACTOR LIGAND SUPERFAMILY MEMBER 14"/>
    <property type="match status" value="1"/>
</dbReference>
<comment type="similarity">
    <text evidence="2">Belongs to the tumor necrosis factor family.</text>
</comment>
<dbReference type="PROSITE" id="PS50049">
    <property type="entry name" value="THD_2"/>
    <property type="match status" value="1"/>
</dbReference>
<evidence type="ECO:0000313" key="8">
    <source>
        <dbReference type="Ensembl" id="ENSORLP00020021709.1"/>
    </source>
</evidence>
<evidence type="ECO:0000256" key="2">
    <source>
        <dbReference type="ARBA" id="ARBA00008670"/>
    </source>
</evidence>
<reference evidence="8" key="4">
    <citation type="submission" date="2025-09" db="UniProtKB">
        <authorList>
            <consortium name="Ensembl"/>
        </authorList>
    </citation>
    <scope>IDENTIFICATION</scope>
    <source>
        <strain evidence="8">HNI</strain>
    </source>
</reference>
<dbReference type="GO" id="GO:0005615">
    <property type="term" value="C:extracellular space"/>
    <property type="evidence" value="ECO:0007669"/>
    <property type="project" value="UniProtKB-KW"/>
</dbReference>
<dbReference type="PANTHER" id="PTHR11471">
    <property type="entry name" value="TUMOR NECROSIS FACTOR FAMILY MEMBER"/>
    <property type="match status" value="1"/>
</dbReference>
<protein>
    <submittedName>
        <fullName evidence="8">TNF superfamily member 14</fullName>
    </submittedName>
</protein>
<evidence type="ECO:0000256" key="6">
    <source>
        <dbReference type="SAM" id="Phobius"/>
    </source>
</evidence>
<accession>A0A3P9LLW9</accession>
<keyword evidence="6" id="KW-0812">Transmembrane</keyword>
<comment type="subcellular location">
    <subcellularLocation>
        <location evidence="1">Membrane</location>
    </subcellularLocation>
</comment>
<sequence length="238" mass="27154">MISKTSLGRPPYLVDTQATMPPLPPRMKQRGQQSNFGQTLLFVLMSLALSCIVIEACFIYRLYQSEAKREMSFSKQVGGEVTTPTKTPVHDVLPSKPVAHLTDGQDVVHGKHILSWSRIADPLLYEMSYREGNLVIHQEGYYYIYSKVFYLEKDSFYHYVMRHTERMAGANITLLQARKYSPRLCSTKSNSHAATRSNSYLAGVFHLLQNDSLYVNVSDSSHVLRHKSMENFFGAFMI</sequence>
<dbReference type="SUPFAM" id="SSF49842">
    <property type="entry name" value="TNF-like"/>
    <property type="match status" value="1"/>
</dbReference>